<dbReference type="RefSeq" id="WP_344350626.1">
    <property type="nucleotide sequence ID" value="NZ_BAAASM010000037.1"/>
</dbReference>
<evidence type="ECO:0000256" key="1">
    <source>
        <dbReference type="SAM" id="MobiDB-lite"/>
    </source>
</evidence>
<feature type="region of interest" description="Disordered" evidence="1">
    <location>
        <begin position="1"/>
        <end position="35"/>
    </location>
</feature>
<organism evidence="2 3">
    <name type="scientific">Streptomyces nogalater</name>
    <dbReference type="NCBI Taxonomy" id="38314"/>
    <lineage>
        <taxon>Bacteria</taxon>
        <taxon>Bacillati</taxon>
        <taxon>Actinomycetota</taxon>
        <taxon>Actinomycetes</taxon>
        <taxon>Kitasatosporales</taxon>
        <taxon>Streptomycetaceae</taxon>
        <taxon>Streptomyces</taxon>
    </lineage>
</organism>
<dbReference type="EMBL" id="JBHSOE010000008">
    <property type="protein sequence ID" value="MFC5655262.1"/>
    <property type="molecule type" value="Genomic_DNA"/>
</dbReference>
<evidence type="ECO:0000313" key="3">
    <source>
        <dbReference type="Proteomes" id="UP001596065"/>
    </source>
</evidence>
<gene>
    <name evidence="2" type="ORF">ACFP3J_07125</name>
</gene>
<comment type="caution">
    <text evidence="2">The sequence shown here is derived from an EMBL/GenBank/DDBJ whole genome shotgun (WGS) entry which is preliminary data.</text>
</comment>
<dbReference type="Proteomes" id="UP001596065">
    <property type="component" value="Unassembled WGS sequence"/>
</dbReference>
<feature type="compositionally biased region" description="Basic and acidic residues" evidence="1">
    <location>
        <begin position="1"/>
        <end position="10"/>
    </location>
</feature>
<accession>A0ABW0WD76</accession>
<name>A0ABW0WD76_STRNO</name>
<reference evidence="3" key="1">
    <citation type="journal article" date="2019" name="Int. J. Syst. Evol. Microbiol.">
        <title>The Global Catalogue of Microorganisms (GCM) 10K type strain sequencing project: providing services to taxonomists for standard genome sequencing and annotation.</title>
        <authorList>
            <consortium name="The Broad Institute Genomics Platform"/>
            <consortium name="The Broad Institute Genome Sequencing Center for Infectious Disease"/>
            <person name="Wu L."/>
            <person name="Ma J."/>
        </authorList>
    </citation>
    <scope>NUCLEOTIDE SEQUENCE [LARGE SCALE GENOMIC DNA]</scope>
    <source>
        <strain evidence="3">KCTC 5701</strain>
    </source>
</reference>
<protein>
    <submittedName>
        <fullName evidence="2">Uncharacterized protein</fullName>
    </submittedName>
</protein>
<proteinExistence type="predicted"/>
<sequence>MMTTHPEWEGRPAPILPTLPPSLRDLSRPPTPVPGCPVCLRLAERRDAARTECDRSAETDANVLLRRHLRKEHGA</sequence>
<evidence type="ECO:0000313" key="2">
    <source>
        <dbReference type="EMBL" id="MFC5655262.1"/>
    </source>
</evidence>
<keyword evidence="3" id="KW-1185">Reference proteome</keyword>